<protein>
    <recommendedName>
        <fullName evidence="3">Thymidylate kinase</fullName>
    </recommendedName>
</protein>
<dbReference type="Gene3D" id="3.40.50.300">
    <property type="entry name" value="P-loop containing nucleotide triphosphate hydrolases"/>
    <property type="match status" value="1"/>
</dbReference>
<evidence type="ECO:0000313" key="1">
    <source>
        <dbReference type="EMBL" id="MFC3958594.1"/>
    </source>
</evidence>
<dbReference type="SUPFAM" id="SSF52540">
    <property type="entry name" value="P-loop containing nucleoside triphosphate hydrolases"/>
    <property type="match status" value="1"/>
</dbReference>
<dbReference type="Proteomes" id="UP001595846">
    <property type="component" value="Unassembled WGS sequence"/>
</dbReference>
<dbReference type="GeneID" id="73903644"/>
<dbReference type="InterPro" id="IPR027417">
    <property type="entry name" value="P-loop_NTPase"/>
</dbReference>
<sequence length="226" mass="24565">MTSRSLPALVVVCGIDGAGKTTQTRLLVESLADRGLDARAAQTTGPNTRVTGALKRTIAPRFLDREDDLARAGSTATGPASAGGWIFLVRGLWGSWTTVLANATADVLVLDRYLYDDLVRVAWRYGYEESRLVALSRLVPAPALIVRLVAPTAVAWERESDGRTTLAEHEAKRAAYDRVFAALDTDGAILTVDTGEHGVEETRDRLRRAFDTRLSTVAADSRRAQR</sequence>
<gene>
    <name evidence="1" type="ORF">ACFOUR_09470</name>
</gene>
<evidence type="ECO:0008006" key="3">
    <source>
        <dbReference type="Google" id="ProtNLM"/>
    </source>
</evidence>
<reference evidence="1 2" key="1">
    <citation type="journal article" date="2019" name="Int. J. Syst. Evol. Microbiol.">
        <title>The Global Catalogue of Microorganisms (GCM) 10K type strain sequencing project: providing services to taxonomists for standard genome sequencing and annotation.</title>
        <authorList>
            <consortium name="The Broad Institute Genomics Platform"/>
            <consortium name="The Broad Institute Genome Sequencing Center for Infectious Disease"/>
            <person name="Wu L."/>
            <person name="Ma J."/>
        </authorList>
    </citation>
    <scope>NUCLEOTIDE SEQUENCE [LARGE SCALE GENOMIC DNA]</scope>
    <source>
        <strain evidence="1 2">IBRC-M 10256</strain>
    </source>
</reference>
<dbReference type="AlphaFoldDB" id="A0ABD5NNS2"/>
<accession>A0ABD5NNS2</accession>
<comment type="caution">
    <text evidence="1">The sequence shown here is derived from an EMBL/GenBank/DDBJ whole genome shotgun (WGS) entry which is preliminary data.</text>
</comment>
<dbReference type="EMBL" id="JBHSAQ010000006">
    <property type="protein sequence ID" value="MFC3958594.1"/>
    <property type="molecule type" value="Genomic_DNA"/>
</dbReference>
<organism evidence="1 2">
    <name type="scientific">Halovivax cerinus</name>
    <dbReference type="NCBI Taxonomy" id="1487865"/>
    <lineage>
        <taxon>Archaea</taxon>
        <taxon>Methanobacteriati</taxon>
        <taxon>Methanobacteriota</taxon>
        <taxon>Stenosarchaea group</taxon>
        <taxon>Halobacteria</taxon>
        <taxon>Halobacteriales</taxon>
        <taxon>Natrialbaceae</taxon>
        <taxon>Halovivax</taxon>
    </lineage>
</organism>
<keyword evidence="2" id="KW-1185">Reference proteome</keyword>
<evidence type="ECO:0000313" key="2">
    <source>
        <dbReference type="Proteomes" id="UP001595846"/>
    </source>
</evidence>
<name>A0ABD5NNS2_9EURY</name>
<proteinExistence type="predicted"/>
<dbReference type="RefSeq" id="WP_256530935.1">
    <property type="nucleotide sequence ID" value="NZ_CP101824.1"/>
</dbReference>